<sequence>MCGEILNRCTPPLRGTLPNIGPTGLAHTLRWTASPAASAPPVRYRYAFDGDTMGTTYHVRLALASLDDTALLDAARATVDAAVQGVDQRMSTYRADSELSQLNRYAGGRPLALSADTISVLQMARSVSLATDGAFDVTAGSFVNLWGFGPEKAQRVVTPYELAMLKSAVGTGALEIDPRTRTATKADPRVYADLSAIAKGFGVDQAAIALDALGISDYMVEVGGEVRAKGRRHDGRAWQIGIEEPQRTLPRRARFIVPLRDLAMATSGDYRICFEQDGQHYSHEIDPRTGRPIANGLTSVTVVASQCAIADAYATALIVLGPERGLEAAEQLGLAAYFILRDVDGRHRDRMTTAFAALGGRPVTST</sequence>
<dbReference type="InterPro" id="IPR003374">
    <property type="entry name" value="ApbE-like_sf"/>
</dbReference>
<organism evidence="12 13">
    <name type="scientific">Ralstonia condita</name>
    <dbReference type="NCBI Taxonomy" id="3058600"/>
    <lineage>
        <taxon>Bacteria</taxon>
        <taxon>Pseudomonadati</taxon>
        <taxon>Pseudomonadota</taxon>
        <taxon>Betaproteobacteria</taxon>
        <taxon>Burkholderiales</taxon>
        <taxon>Burkholderiaceae</taxon>
        <taxon>Ralstonia</taxon>
    </lineage>
</organism>
<evidence type="ECO:0000256" key="11">
    <source>
        <dbReference type="PIRNR" id="PIRNR006268"/>
    </source>
</evidence>
<dbReference type="PIRSF" id="PIRSF006268">
    <property type="entry name" value="ApbE"/>
    <property type="match status" value="1"/>
</dbReference>
<dbReference type="InterPro" id="IPR024932">
    <property type="entry name" value="ApbE"/>
</dbReference>
<evidence type="ECO:0000256" key="10">
    <source>
        <dbReference type="ARBA" id="ARBA00048540"/>
    </source>
</evidence>
<keyword evidence="7 11" id="KW-0274">FAD</keyword>
<dbReference type="SUPFAM" id="SSF143631">
    <property type="entry name" value="ApbE-like"/>
    <property type="match status" value="1"/>
</dbReference>
<dbReference type="EC" id="2.7.1.180" evidence="2 11"/>
<evidence type="ECO:0000313" key="13">
    <source>
        <dbReference type="Proteomes" id="UP001189616"/>
    </source>
</evidence>
<gene>
    <name evidence="12" type="primary">apbE_2</name>
    <name evidence="12" type="ORF">LMG7141_02113</name>
</gene>
<keyword evidence="4 11" id="KW-0285">Flavoprotein</keyword>
<evidence type="ECO:0000256" key="5">
    <source>
        <dbReference type="ARBA" id="ARBA00022679"/>
    </source>
</evidence>
<accession>A0ABN9IT86</accession>
<keyword evidence="6 11" id="KW-0479">Metal-binding</keyword>
<comment type="cofactor">
    <cofactor evidence="1">
        <name>Mg(2+)</name>
        <dbReference type="ChEBI" id="CHEBI:18420"/>
    </cofactor>
</comment>
<comment type="similarity">
    <text evidence="11">Belongs to the ApbE family.</text>
</comment>
<evidence type="ECO:0000256" key="8">
    <source>
        <dbReference type="ARBA" id="ARBA00022842"/>
    </source>
</evidence>
<dbReference type="EMBL" id="CATYWO010000002">
    <property type="protein sequence ID" value="CAJ0788646.1"/>
    <property type="molecule type" value="Genomic_DNA"/>
</dbReference>
<keyword evidence="5 11" id="KW-0808">Transferase</keyword>
<keyword evidence="13" id="KW-1185">Reference proteome</keyword>
<keyword evidence="8 11" id="KW-0460">Magnesium</keyword>
<evidence type="ECO:0000256" key="9">
    <source>
        <dbReference type="ARBA" id="ARBA00031306"/>
    </source>
</evidence>
<name>A0ABN9IT86_9RALS</name>
<comment type="catalytic activity">
    <reaction evidence="10 11">
        <text>L-threonyl-[protein] + FAD = FMN-L-threonyl-[protein] + AMP + H(+)</text>
        <dbReference type="Rhea" id="RHEA:36847"/>
        <dbReference type="Rhea" id="RHEA-COMP:11060"/>
        <dbReference type="Rhea" id="RHEA-COMP:11061"/>
        <dbReference type="ChEBI" id="CHEBI:15378"/>
        <dbReference type="ChEBI" id="CHEBI:30013"/>
        <dbReference type="ChEBI" id="CHEBI:57692"/>
        <dbReference type="ChEBI" id="CHEBI:74257"/>
        <dbReference type="ChEBI" id="CHEBI:456215"/>
        <dbReference type="EC" id="2.7.1.180"/>
    </reaction>
</comment>
<dbReference type="Pfam" id="PF02424">
    <property type="entry name" value="ApbE"/>
    <property type="match status" value="1"/>
</dbReference>
<dbReference type="PANTHER" id="PTHR30040">
    <property type="entry name" value="THIAMINE BIOSYNTHESIS LIPOPROTEIN APBE"/>
    <property type="match status" value="1"/>
</dbReference>
<evidence type="ECO:0000256" key="1">
    <source>
        <dbReference type="ARBA" id="ARBA00001946"/>
    </source>
</evidence>
<protein>
    <recommendedName>
        <fullName evidence="3 11">FAD:protein FMN transferase</fullName>
        <ecNumber evidence="2 11">2.7.1.180</ecNumber>
    </recommendedName>
    <alternativeName>
        <fullName evidence="9 11">Flavin transferase</fullName>
    </alternativeName>
</protein>
<proteinExistence type="inferred from homology"/>
<evidence type="ECO:0000256" key="7">
    <source>
        <dbReference type="ARBA" id="ARBA00022827"/>
    </source>
</evidence>
<dbReference type="Gene3D" id="3.10.520.10">
    <property type="entry name" value="ApbE-like domains"/>
    <property type="match status" value="1"/>
</dbReference>
<dbReference type="Proteomes" id="UP001189616">
    <property type="component" value="Unassembled WGS sequence"/>
</dbReference>
<evidence type="ECO:0000256" key="6">
    <source>
        <dbReference type="ARBA" id="ARBA00022723"/>
    </source>
</evidence>
<evidence type="ECO:0000256" key="2">
    <source>
        <dbReference type="ARBA" id="ARBA00011955"/>
    </source>
</evidence>
<evidence type="ECO:0000256" key="4">
    <source>
        <dbReference type="ARBA" id="ARBA00022630"/>
    </source>
</evidence>
<dbReference type="PANTHER" id="PTHR30040:SF2">
    <property type="entry name" value="FAD:PROTEIN FMN TRANSFERASE"/>
    <property type="match status" value="1"/>
</dbReference>
<dbReference type="GO" id="GO:0016740">
    <property type="term" value="F:transferase activity"/>
    <property type="evidence" value="ECO:0007669"/>
    <property type="project" value="UniProtKB-KW"/>
</dbReference>
<reference evidence="12 13" key="1">
    <citation type="submission" date="2023-07" db="EMBL/GenBank/DDBJ databases">
        <authorList>
            <person name="Peeters C."/>
        </authorList>
    </citation>
    <scope>NUCLEOTIDE SEQUENCE [LARGE SCALE GENOMIC DNA]</scope>
    <source>
        <strain evidence="12 13">LMG 7141</strain>
    </source>
</reference>
<comment type="caution">
    <text evidence="12">The sequence shown here is derived from an EMBL/GenBank/DDBJ whole genome shotgun (WGS) entry which is preliminary data.</text>
</comment>
<evidence type="ECO:0000256" key="3">
    <source>
        <dbReference type="ARBA" id="ARBA00016337"/>
    </source>
</evidence>
<evidence type="ECO:0000313" key="12">
    <source>
        <dbReference type="EMBL" id="CAJ0788646.1"/>
    </source>
</evidence>